<dbReference type="SUPFAM" id="SSF55874">
    <property type="entry name" value="ATPase domain of HSP90 chaperone/DNA topoisomerase II/histidine kinase"/>
    <property type="match status" value="1"/>
</dbReference>
<dbReference type="SMART" id="SM00387">
    <property type="entry name" value="HATPase_c"/>
    <property type="match status" value="1"/>
</dbReference>
<dbReference type="EMBL" id="BOMB01000019">
    <property type="protein sequence ID" value="GID12384.1"/>
    <property type="molecule type" value="Genomic_DNA"/>
</dbReference>
<dbReference type="InterPro" id="IPR005467">
    <property type="entry name" value="His_kinase_dom"/>
</dbReference>
<dbReference type="Pfam" id="PF02518">
    <property type="entry name" value="HATPase_c"/>
    <property type="match status" value="1"/>
</dbReference>
<proteinExistence type="predicted"/>
<dbReference type="GO" id="GO:0004673">
    <property type="term" value="F:protein histidine kinase activity"/>
    <property type="evidence" value="ECO:0007669"/>
    <property type="project" value="UniProtKB-EC"/>
</dbReference>
<dbReference type="PROSITE" id="PS50109">
    <property type="entry name" value="HIS_KIN"/>
    <property type="match status" value="1"/>
</dbReference>
<evidence type="ECO:0000259" key="7">
    <source>
        <dbReference type="PROSITE" id="PS50109"/>
    </source>
</evidence>
<dbReference type="EC" id="2.7.13.3" evidence="2"/>
<accession>A0A8J3J959</accession>
<evidence type="ECO:0000313" key="8">
    <source>
        <dbReference type="EMBL" id="GID12384.1"/>
    </source>
</evidence>
<gene>
    <name evidence="8" type="ORF">Aru02nite_32730</name>
</gene>
<dbReference type="AlphaFoldDB" id="A0A8J3J959"/>
<feature type="domain" description="Histidine kinase" evidence="7">
    <location>
        <begin position="594"/>
        <end position="814"/>
    </location>
</feature>
<evidence type="ECO:0000256" key="1">
    <source>
        <dbReference type="ARBA" id="ARBA00000085"/>
    </source>
</evidence>
<evidence type="ECO:0000256" key="4">
    <source>
        <dbReference type="ARBA" id="ARBA00022741"/>
    </source>
</evidence>
<dbReference type="Proteomes" id="UP000612808">
    <property type="component" value="Unassembled WGS sequence"/>
</dbReference>
<dbReference type="Gene3D" id="3.30.565.10">
    <property type="entry name" value="Histidine kinase-like ATPase, C-terminal domain"/>
    <property type="match status" value="1"/>
</dbReference>
<name>A0A8J3J959_9ACTN</name>
<dbReference type="InterPro" id="IPR036890">
    <property type="entry name" value="HATPase_C_sf"/>
</dbReference>
<dbReference type="InterPro" id="IPR050980">
    <property type="entry name" value="2C_sensor_his_kinase"/>
</dbReference>
<organism evidence="8 9">
    <name type="scientific">Actinocatenispora rupis</name>
    <dbReference type="NCBI Taxonomy" id="519421"/>
    <lineage>
        <taxon>Bacteria</taxon>
        <taxon>Bacillati</taxon>
        <taxon>Actinomycetota</taxon>
        <taxon>Actinomycetes</taxon>
        <taxon>Micromonosporales</taxon>
        <taxon>Micromonosporaceae</taxon>
        <taxon>Actinocatenispora</taxon>
    </lineage>
</organism>
<dbReference type="RefSeq" id="WP_203658368.1">
    <property type="nucleotide sequence ID" value="NZ_BAAAZM010000013.1"/>
</dbReference>
<evidence type="ECO:0000256" key="2">
    <source>
        <dbReference type="ARBA" id="ARBA00012438"/>
    </source>
</evidence>
<keyword evidence="4" id="KW-0547">Nucleotide-binding</keyword>
<evidence type="ECO:0000313" key="9">
    <source>
        <dbReference type="Proteomes" id="UP000612808"/>
    </source>
</evidence>
<keyword evidence="9" id="KW-1185">Reference proteome</keyword>
<keyword evidence="6" id="KW-0067">ATP-binding</keyword>
<comment type="catalytic activity">
    <reaction evidence="1">
        <text>ATP + protein L-histidine = ADP + protein N-phospho-L-histidine.</text>
        <dbReference type="EC" id="2.7.13.3"/>
    </reaction>
</comment>
<dbReference type="GO" id="GO:0005524">
    <property type="term" value="F:ATP binding"/>
    <property type="evidence" value="ECO:0007669"/>
    <property type="project" value="UniProtKB-KW"/>
</dbReference>
<evidence type="ECO:0000256" key="3">
    <source>
        <dbReference type="ARBA" id="ARBA00022679"/>
    </source>
</evidence>
<dbReference type="PANTHER" id="PTHR44936">
    <property type="entry name" value="SENSOR PROTEIN CREC"/>
    <property type="match status" value="1"/>
</dbReference>
<keyword evidence="5" id="KW-0418">Kinase</keyword>
<evidence type="ECO:0000256" key="6">
    <source>
        <dbReference type="ARBA" id="ARBA00022840"/>
    </source>
</evidence>
<reference evidence="8" key="1">
    <citation type="submission" date="2021-01" db="EMBL/GenBank/DDBJ databases">
        <title>Whole genome shotgun sequence of Actinocatenispora rupis NBRC 107355.</title>
        <authorList>
            <person name="Komaki H."/>
            <person name="Tamura T."/>
        </authorList>
    </citation>
    <scope>NUCLEOTIDE SEQUENCE</scope>
    <source>
        <strain evidence="8">NBRC 107355</strain>
    </source>
</reference>
<protein>
    <recommendedName>
        <fullName evidence="2">histidine kinase</fullName>
        <ecNumber evidence="2">2.7.13.3</ecNumber>
    </recommendedName>
</protein>
<keyword evidence="3" id="KW-0808">Transferase</keyword>
<evidence type="ECO:0000256" key="5">
    <source>
        <dbReference type="ARBA" id="ARBA00022777"/>
    </source>
</evidence>
<sequence>MTDPVRSAALRWPDRWRLPDLLTALAGDPPDDTELARAVLAGLADPPAAPTDAVRRLAAAGEFTCAETLDVNADAIDEARQRYRRDTQHRIALLSARAHQVGLTEPPPPGILAAAERRSADADLMLDELTARVDAAARAQAERLTTDAARLAGTDHPDWLATVRECLAAGEIVAAQRMVAHGPSSTEALDPLAVPRPSPWPYVGQPLPHVLAWYDDPDEGTAGFRDRWLPPPADRDGWRLVTALRAVADEVTADTVTILAGAVDALCGADGIAHRARPMPGGYLASLGGLVDGRLSRLALRRSTLLWVPTDPGPLPASGDELILVYGPAPADPPLGRPVAYLPETELLRLVAPHRGSAPSPRHRLINLLRIVYRQLPVDTVWPRRSRSRGEGLDRARDDLRWTFDLLGGYAPSAVVEGLLHETAGHPALLLAALRTLVPAPGERAPITADDLTDWRTRPQNRHRQREALTDLLRGAPDARVLLDAVVWAHGDDPTAMFTAAGARELVAELVAPTELSPSFNVDVALAAAVATGLIRRTTPDRYVLAGPGVASAATAPGIDLVDAIRTEVDTLRETADRTEHAVRARAQEALIRGQSHLIANWVAARAGLHRTLLEAGDDLPDDVRRQIDTRIAELDAKLNDEPPYWDTSDERWLTPDRHDLAAVLRATHSQHQAACGSAVDIRLDCPDDPHPVYLPEHVLRIALDNLVRNAVDALDDRPNAAPVVELRLTREAASERFPDGAFAVHVEDGGAGIPDGHRDRLWSPIPFSTKGTTGQGLTDARWSAEHCGGTLSLADAPSRHGGAHFVLRLSASLLVD</sequence>
<dbReference type="InterPro" id="IPR003594">
    <property type="entry name" value="HATPase_dom"/>
</dbReference>
<dbReference type="PANTHER" id="PTHR44936:SF10">
    <property type="entry name" value="SENSOR PROTEIN RSTB"/>
    <property type="match status" value="1"/>
</dbReference>
<comment type="caution">
    <text evidence="8">The sequence shown here is derived from an EMBL/GenBank/DDBJ whole genome shotgun (WGS) entry which is preliminary data.</text>
</comment>